<dbReference type="InterPro" id="IPR036397">
    <property type="entry name" value="RNaseH_sf"/>
</dbReference>
<evidence type="ECO:0000313" key="6">
    <source>
        <dbReference type="Proteomes" id="UP000095488"/>
    </source>
</evidence>
<keyword evidence="5" id="KW-0808">Transferase</keyword>
<protein>
    <submittedName>
        <fullName evidence="5">DNA polymerase III polC-type</fullName>
        <ecNumber evidence="5">2.7.7.7</ecNumber>
    </submittedName>
</protein>
<evidence type="ECO:0000256" key="1">
    <source>
        <dbReference type="ARBA" id="ARBA00022722"/>
    </source>
</evidence>
<comment type="caution">
    <text evidence="5">The sequence shown here is derived from an EMBL/GenBank/DDBJ whole genome shotgun (WGS) entry which is preliminary data.</text>
</comment>
<dbReference type="InterPro" id="IPR051274">
    <property type="entry name" value="3-5_Exoribonuclease"/>
</dbReference>
<dbReference type="SUPFAM" id="SSF53098">
    <property type="entry name" value="Ribonuclease H-like"/>
    <property type="match status" value="1"/>
</dbReference>
<evidence type="ECO:0000313" key="5">
    <source>
        <dbReference type="EMBL" id="CUO03035.1"/>
    </source>
</evidence>
<evidence type="ECO:0000259" key="4">
    <source>
        <dbReference type="SMART" id="SM00479"/>
    </source>
</evidence>
<organism evidence="5 6">
    <name type="scientific">Sarcina ventriculi</name>
    <name type="common">Clostridium ventriculi</name>
    <dbReference type="NCBI Taxonomy" id="1267"/>
    <lineage>
        <taxon>Bacteria</taxon>
        <taxon>Bacillati</taxon>
        <taxon>Bacillota</taxon>
        <taxon>Clostridia</taxon>
        <taxon>Eubacteriales</taxon>
        <taxon>Clostridiaceae</taxon>
        <taxon>Sarcina</taxon>
    </lineage>
</organism>
<dbReference type="PANTHER" id="PTHR23044:SF61">
    <property type="entry name" value="3'-5' EXORIBONUCLEASE 1-RELATED"/>
    <property type="match status" value="1"/>
</dbReference>
<proteinExistence type="predicted"/>
<dbReference type="EMBL" id="CYZR01000005">
    <property type="protein sequence ID" value="CUO03035.1"/>
    <property type="molecule type" value="Genomic_DNA"/>
</dbReference>
<dbReference type="InterPro" id="IPR012337">
    <property type="entry name" value="RNaseH-like_sf"/>
</dbReference>
<dbReference type="EC" id="2.7.7.7" evidence="5"/>
<dbReference type="PANTHER" id="PTHR23044">
    <property type="entry name" value="3'-5' EXONUCLEASE ERI1-RELATED"/>
    <property type="match status" value="1"/>
</dbReference>
<keyword evidence="6" id="KW-1185">Reference proteome</keyword>
<accession>A0ABP2AR10</accession>
<dbReference type="SMART" id="SM00479">
    <property type="entry name" value="EXOIII"/>
    <property type="match status" value="1"/>
</dbReference>
<dbReference type="GO" id="GO:0003887">
    <property type="term" value="F:DNA-directed DNA polymerase activity"/>
    <property type="evidence" value="ECO:0007669"/>
    <property type="project" value="UniProtKB-EC"/>
</dbReference>
<sequence>MGYIIIDLEFNNMQSITKYYPKIYDEYAEIKNLSIDNEIIEIGAVKLNKFMQKIDEYKTYIKPEAFKILNPKITEITGITEKDLETGKNFKSAMDELKSFVGENQIICSWATDDIVHIIDNANYHNYKNIQWIKEYLDIQEYCTKILAHKKVLSLKNALDELKIKVDKSKLHDALNDANYTAEVFKRLYNNKIVKNYIVKDVYNMPSIRIKELKKYNIESYNIDFLCPKCNIEVDREHPLRLFSWRFLSLGKCPKCNHKLLQEVVLKKTLSDEVVFNKVNSILSDIEYMDMAYKFKRAQNHSNNKVNKL</sequence>
<keyword evidence="3" id="KW-0269">Exonuclease</keyword>
<dbReference type="Pfam" id="PF00929">
    <property type="entry name" value="RNase_T"/>
    <property type="match status" value="1"/>
</dbReference>
<gene>
    <name evidence="5" type="primary">polC_2</name>
    <name evidence="5" type="ORF">ERS852473_01714</name>
</gene>
<reference evidence="5 6" key="1">
    <citation type="submission" date="2015-09" db="EMBL/GenBank/DDBJ databases">
        <authorList>
            <consortium name="Pathogen Informatics"/>
            <person name="Wu L."/>
            <person name="Ma J."/>
        </authorList>
    </citation>
    <scope>NUCLEOTIDE SEQUENCE [LARGE SCALE GENOMIC DNA]</scope>
    <source>
        <strain evidence="5 6">2789STDY5834858</strain>
    </source>
</reference>
<dbReference type="Gene3D" id="3.30.420.10">
    <property type="entry name" value="Ribonuclease H-like superfamily/Ribonuclease H"/>
    <property type="match status" value="1"/>
</dbReference>
<keyword evidence="2" id="KW-0378">Hydrolase</keyword>
<dbReference type="Proteomes" id="UP000095488">
    <property type="component" value="Unassembled WGS sequence"/>
</dbReference>
<evidence type="ECO:0000256" key="2">
    <source>
        <dbReference type="ARBA" id="ARBA00022801"/>
    </source>
</evidence>
<evidence type="ECO:0000256" key="3">
    <source>
        <dbReference type="ARBA" id="ARBA00022839"/>
    </source>
</evidence>
<dbReference type="InterPro" id="IPR013520">
    <property type="entry name" value="Ribonucl_H"/>
</dbReference>
<dbReference type="RefSeq" id="WP_055259500.1">
    <property type="nucleotide sequence ID" value="NZ_BCMV01000008.1"/>
</dbReference>
<feature type="domain" description="Exonuclease" evidence="4">
    <location>
        <begin position="2"/>
        <end position="194"/>
    </location>
</feature>
<name>A0ABP2AR10_SARVE</name>
<keyword evidence="1" id="KW-0540">Nuclease</keyword>
<dbReference type="InterPro" id="IPR047201">
    <property type="entry name" value="ERI-1_3'hExo-like"/>
</dbReference>
<keyword evidence="5" id="KW-0548">Nucleotidyltransferase</keyword>
<dbReference type="CDD" id="cd06133">
    <property type="entry name" value="ERI-1_3'hExo_like"/>
    <property type="match status" value="1"/>
</dbReference>